<protein>
    <submittedName>
        <fullName evidence="2">Uncharacterized protein</fullName>
    </submittedName>
</protein>
<keyword evidence="1" id="KW-0472">Membrane</keyword>
<keyword evidence="1" id="KW-1133">Transmembrane helix</keyword>
<keyword evidence="1" id="KW-0812">Transmembrane</keyword>
<dbReference type="EMBL" id="JAGMUU010000025">
    <property type="protein sequence ID" value="KAH7123393.1"/>
    <property type="molecule type" value="Genomic_DNA"/>
</dbReference>
<dbReference type="SUPFAM" id="SSF53474">
    <property type="entry name" value="alpha/beta-Hydrolases"/>
    <property type="match status" value="1"/>
</dbReference>
<dbReference type="InterPro" id="IPR011990">
    <property type="entry name" value="TPR-like_helical_dom_sf"/>
</dbReference>
<dbReference type="OrthoDB" id="1658288at2759"/>
<accession>A0A9P9IIJ0</accession>
<dbReference type="Gene3D" id="1.25.40.10">
    <property type="entry name" value="Tetratricopeptide repeat domain"/>
    <property type="match status" value="4"/>
</dbReference>
<dbReference type="PANTHER" id="PTHR46082:SF6">
    <property type="entry name" value="AAA+ ATPASE DOMAIN-CONTAINING PROTEIN-RELATED"/>
    <property type="match status" value="1"/>
</dbReference>
<name>A0A9P9IIJ0_9HYPO</name>
<dbReference type="Pfam" id="PF13424">
    <property type="entry name" value="TPR_12"/>
    <property type="match status" value="5"/>
</dbReference>
<feature type="transmembrane region" description="Helical" evidence="1">
    <location>
        <begin position="6"/>
        <end position="27"/>
    </location>
</feature>
<organism evidence="2 3">
    <name type="scientific">Dactylonectria estremocensis</name>
    <dbReference type="NCBI Taxonomy" id="1079267"/>
    <lineage>
        <taxon>Eukaryota</taxon>
        <taxon>Fungi</taxon>
        <taxon>Dikarya</taxon>
        <taxon>Ascomycota</taxon>
        <taxon>Pezizomycotina</taxon>
        <taxon>Sordariomycetes</taxon>
        <taxon>Hypocreomycetidae</taxon>
        <taxon>Hypocreales</taxon>
        <taxon>Nectriaceae</taxon>
        <taxon>Dactylonectria</taxon>
    </lineage>
</organism>
<dbReference type="InterPro" id="IPR027417">
    <property type="entry name" value="P-loop_NTPase"/>
</dbReference>
<comment type="caution">
    <text evidence="2">The sequence shown here is derived from an EMBL/GenBank/DDBJ whole genome shotgun (WGS) entry which is preliminary data.</text>
</comment>
<dbReference type="SUPFAM" id="SSF52540">
    <property type="entry name" value="P-loop containing nucleoside triphosphate hydrolases"/>
    <property type="match status" value="1"/>
</dbReference>
<dbReference type="Gene3D" id="3.40.50.300">
    <property type="entry name" value="P-loop containing nucleotide triphosphate hydrolases"/>
    <property type="match status" value="1"/>
</dbReference>
<dbReference type="Proteomes" id="UP000717696">
    <property type="component" value="Unassembled WGS sequence"/>
</dbReference>
<dbReference type="SUPFAM" id="SSF48452">
    <property type="entry name" value="TPR-like"/>
    <property type="match status" value="4"/>
</dbReference>
<dbReference type="Pfam" id="PF13374">
    <property type="entry name" value="TPR_10"/>
    <property type="match status" value="4"/>
</dbReference>
<gene>
    <name evidence="2" type="ORF">B0J13DRAFT_628532</name>
</gene>
<dbReference type="Gene3D" id="3.40.50.1820">
    <property type="entry name" value="alpha/beta hydrolase"/>
    <property type="match status" value="1"/>
</dbReference>
<reference evidence="2" key="1">
    <citation type="journal article" date="2021" name="Nat. Commun.">
        <title>Genetic determinants of endophytism in the Arabidopsis root mycobiome.</title>
        <authorList>
            <person name="Mesny F."/>
            <person name="Miyauchi S."/>
            <person name="Thiergart T."/>
            <person name="Pickel B."/>
            <person name="Atanasova L."/>
            <person name="Karlsson M."/>
            <person name="Huettel B."/>
            <person name="Barry K.W."/>
            <person name="Haridas S."/>
            <person name="Chen C."/>
            <person name="Bauer D."/>
            <person name="Andreopoulos W."/>
            <person name="Pangilinan J."/>
            <person name="LaButti K."/>
            <person name="Riley R."/>
            <person name="Lipzen A."/>
            <person name="Clum A."/>
            <person name="Drula E."/>
            <person name="Henrissat B."/>
            <person name="Kohler A."/>
            <person name="Grigoriev I.V."/>
            <person name="Martin F.M."/>
            <person name="Hacquard S."/>
        </authorList>
    </citation>
    <scope>NUCLEOTIDE SEQUENCE</scope>
    <source>
        <strain evidence="2">MPI-CAGE-AT-0021</strain>
    </source>
</reference>
<evidence type="ECO:0000256" key="1">
    <source>
        <dbReference type="SAM" id="Phobius"/>
    </source>
</evidence>
<evidence type="ECO:0000313" key="3">
    <source>
        <dbReference type="Proteomes" id="UP000717696"/>
    </source>
</evidence>
<keyword evidence="3" id="KW-1185">Reference proteome</keyword>
<dbReference type="InterPro" id="IPR029058">
    <property type="entry name" value="AB_hydrolase_fold"/>
</dbReference>
<evidence type="ECO:0000313" key="2">
    <source>
        <dbReference type="EMBL" id="KAH7123393.1"/>
    </source>
</evidence>
<proteinExistence type="predicted"/>
<dbReference type="NCBIfam" id="NF040586">
    <property type="entry name" value="FxSxx_TPR"/>
    <property type="match status" value="1"/>
</dbReference>
<sequence length="1467" mass="165232">MGLPVAGQLGMLAIATIATLVTYRWLLGRHTAPSSRSVHPARKATKGSRTFRVRGVPLGWDADRLQSFLAGHESSAGATVKSLAHEIHRRSRIATVTFQNVPSQLESLRTGQTWSISLPNPSENQPVRSHPLTLDDDFLGITTLYTPPLEDHRVDIIAVSGLGGHAFGSFKERNGGHMWLRDSLPYDITREDTDDPIARVMIYGYESSVAQSKSMQNLEDLATSFHNSLLALASSPTIRPIILIAHSLGGLIVKQTLISLSKSKNEDDIKLIQAVYGIVFFGVPHDGMDISSLIPMVGDGPNRFLIESIGRINPQILSIQQREFHTALGREGDSEIFCFYETVESPTAQKDKYGNWAMTGLTAVLVTKSSATHCRSWEDGPEHICAVARTHSDMVKFGPQDHEYDNARERLKGLARRALTVWHRIQASDAKFLVPYEQNRNFVKRSKILKDLKLQLGFGPRKGAVKGAVEPRSRVSLYGLGGVGKTQIAIAYVYWLRQTCPDVSVFWVYASNAERFHQAYSSIAQECDIPGYDDPKVNVLSLVKTWLETKYRSRWLMVIDNADDTELFFRSQQGGDKAHPSPSPTNAEGNLSRYIPKCAYGSILITTRNKQAGLRLAPGERPIEVSGMTDSEADQLVRAMLEGDEVTAKETPLLVARLGHLPLALAQAAAFIQENTISIGEYIQLLAESDSALVDRLSEPFETVGRDSDTPHALTATWIISFEQIERRHSLTSDILSLISLFDRQAIPKDFVADYWHRRRPKESEAAEASEAADITKVLGTLKAFSFISEGKDRTVDMHRLVQLVTRKWLVNKGKMAEFTQHALGIVSDAYPYGQFENREVCLKYLPHADAVLETKGTGSRDERIGRATLLHCVGSYFLYQGRWKDAEKYQTRSVKLREEIFGEEHRDTLSSMANLASTYRDQGRWKEAEDIEVRVMEMRKRVLGEEHPDTLTGMANLGSTYRKQGRWKEAEELQAEELEICSRVLGEEHPDTLSSMASLASTFSNQGRWKEAEDIEVRVMEMRKRILGEEHPDTLTSMANLASTFWDQGRWKEAEDIEVRVMEMRKRVLGEEHPDTLTSMANLASTYRKQGRWKEAEELQAKELEICSRVVGEEHPSTLSSMASLASTFWNQGRWKEAEDIEVRVMEMRKRVLGEEHPSTLISMASLASTFSNQGRWKEAEDIEVQVMEMRKKVLGEEHPSTLASMANLASTFWDQGRWKEAEELQAKELEICSRVVGEEHPSTLSSMASLASTFSNQGRWKEAEDIEVRVMEMRKRILGEEHPDTLTSMANLASTFWDQGRWKEAEDIEVRVMEMRKRVLGEEHPDTLTSMANLASTYRKQGRWKEAEELQAKELEICSRVVGEEHPSTLSSMASLASTFWNQGRWKEAEDIEVRVMEMRKRVLGEEHPSTLTSMANLAMTWKDQGGSGDALALMRKCVSLRERVLGPDHPDTVSSLTTLARWQE</sequence>
<dbReference type="PANTHER" id="PTHR46082">
    <property type="entry name" value="ATP/GTP-BINDING PROTEIN-RELATED"/>
    <property type="match status" value="1"/>
</dbReference>
<dbReference type="InterPro" id="IPR053137">
    <property type="entry name" value="NLR-like"/>
</dbReference>